<dbReference type="AlphaFoldDB" id="A0AA96CUT7"/>
<keyword evidence="3" id="KW-0347">Helicase</keyword>
<dbReference type="GO" id="GO:0003677">
    <property type="term" value="F:DNA binding"/>
    <property type="evidence" value="ECO:0007669"/>
    <property type="project" value="InterPro"/>
</dbReference>
<dbReference type="Gene3D" id="3.40.50.300">
    <property type="entry name" value="P-loop containing nucleotide triphosphate hydrolases"/>
    <property type="match status" value="1"/>
</dbReference>
<dbReference type="SUPFAM" id="SSF52540">
    <property type="entry name" value="P-loop containing nucleoside triphosphate hydrolases"/>
    <property type="match status" value="2"/>
</dbReference>
<dbReference type="EMBL" id="CP134846">
    <property type="protein sequence ID" value="WNL16093.1"/>
    <property type="molecule type" value="Genomic_DNA"/>
</dbReference>
<evidence type="ECO:0000313" key="3">
    <source>
        <dbReference type="EMBL" id="WNL16093.1"/>
    </source>
</evidence>
<keyword evidence="3" id="KW-0378">Hydrolase</keyword>
<dbReference type="GO" id="GO:0005524">
    <property type="term" value="F:ATP binding"/>
    <property type="evidence" value="ECO:0007669"/>
    <property type="project" value="InterPro"/>
</dbReference>
<dbReference type="Pfam" id="PF19778">
    <property type="entry name" value="RE_endonuc"/>
    <property type="match status" value="1"/>
</dbReference>
<dbReference type="GO" id="GO:0015668">
    <property type="term" value="F:type III site-specific deoxyribonuclease activity"/>
    <property type="evidence" value="ECO:0007669"/>
    <property type="project" value="InterPro"/>
</dbReference>
<dbReference type="InterPro" id="IPR045572">
    <property type="entry name" value="RE_endonuc_C"/>
</dbReference>
<dbReference type="REBASE" id="764174">
    <property type="entry name" value="AspLEO107ORF7655P"/>
</dbReference>
<evidence type="ECO:0000259" key="1">
    <source>
        <dbReference type="Pfam" id="PF04851"/>
    </source>
</evidence>
<proteinExistence type="predicted"/>
<gene>
    <name evidence="3" type="ORF">RJG54_07640</name>
</gene>
<evidence type="ECO:0000259" key="2">
    <source>
        <dbReference type="Pfam" id="PF19778"/>
    </source>
</evidence>
<feature type="domain" description="Helicase/UvrB N-terminal" evidence="1">
    <location>
        <begin position="66"/>
        <end position="256"/>
    </location>
</feature>
<keyword evidence="3" id="KW-0547">Nucleotide-binding</keyword>
<reference evidence="3" key="1">
    <citation type="submission" date="2023-09" db="EMBL/GenBank/DDBJ databases">
        <title>Arcobacter tbilisiensis sp. nov. isolated from chicken meat in Tbilisi, Georgia.</title>
        <authorList>
            <person name="Matthias R."/>
            <person name="Zautner A.E."/>
        </authorList>
    </citation>
    <scope>NUCLEOTIDE SEQUENCE</scope>
    <source>
        <strain evidence="3">LEO 107</strain>
    </source>
</reference>
<dbReference type="InterPro" id="IPR027417">
    <property type="entry name" value="P-loop_NTPase"/>
</dbReference>
<name>A0AA96CUT7_9BACT</name>
<dbReference type="Pfam" id="PF04851">
    <property type="entry name" value="ResIII"/>
    <property type="match status" value="1"/>
</dbReference>
<dbReference type="GO" id="GO:0004386">
    <property type="term" value="F:helicase activity"/>
    <property type="evidence" value="ECO:0007669"/>
    <property type="project" value="UniProtKB-KW"/>
</dbReference>
<accession>A0AA96CUT7</accession>
<keyword evidence="3" id="KW-0067">ATP-binding</keyword>
<protein>
    <submittedName>
        <fullName evidence="3">DEAD/DEAH box helicase family protein</fullName>
    </submittedName>
</protein>
<dbReference type="InterPro" id="IPR006935">
    <property type="entry name" value="Helicase/UvrB_N"/>
</dbReference>
<sequence length="997" mass="115986">MKIQFENNLDYQNRAIESIVNIFEGQEICQSNFTVTAINDNLLTYQNDLGIGNRLELLDDEILSNVQQIQLKNGLPQTKSVKDIKTMDFSVEMETGTGKTYVYLKTIFEMNKKFGFTKFIIVVPSIAIKEGTNKTLEITNEHFRGLFDNVNYDYFVYDSSNLEQVRDFATSTDIRIMIINIDAFKKSFTDPTKDNKANLIHRTHDRLNGMKPIDFIASTNPIVIIDEPQSVDNTSKSKEAISTLNPLCKLRYSATHTQKHNLMYKLDSIDAYEQKLVKQIEVANVRTTDNQNQAYIKLLKVSKKPITATVEIDVNEKGITKRVSKTIKDGTILYDLTKRDVYMDFNVNDIYVEDGNEYIQFSNGKFLKIGESIGDVDEDSIKRLQIRKTIEEHLDKEMKLNPIGIKVLSLFFIDRVANYRYYDEESNAIKGKYAIWFEEEYQKIIKYPKYNSLFEKHNHLNTPIEKIHDGYFSQDKKGQFKDSNESTSGELKSNADDEDTFNRIMKNKEKLLSFEDNLRFIFSHSALKEGWDNPNVFQICTLKEGSKSEIRRRQEIGRGLRICVNQDGERVYGSDVNTLTVMANETYEEFAIGLQKEIEKESDIKFGVIEKHEFANLTIRNQSGEIEFLGAKLSEKLFEYLNEKYYIDSKGKVQDSLRKDLRDATFSVPLEFEEAKTQIVNVIKKIAGNLNIKNADDKIVVKVRKQVLLSEEFKDLWNRIKFQTTYRVDFNEDDLVKECAKNIQYEVSVNKIKYLYSKAKNKITKVGVEVDEETLIKDKYIDSEIIDYKLPDIVTYIQNETNLTRRNIVDILIKSEKLNDFKNNPQKFIDKVIEIIKKTMNSFIVDGIKYQKLGNDYYYTQESFENEELTGYLKKNMYENKNNKSPFEYTVYDSDIEKKFAEEFDKNPDVKLFTKLPNWFKINTPLGTYNPDWAVLIEKDSNEKLYFVVESKGADLGLDIKTTESSKIKCGKKHFEALDSSVELVQSKDYNNFMEKF</sequence>
<organism evidence="3">
    <name type="scientific">Arcobacter sp. AZ-2023</name>
    <dbReference type="NCBI Taxonomy" id="3074453"/>
    <lineage>
        <taxon>Bacteria</taxon>
        <taxon>Pseudomonadati</taxon>
        <taxon>Campylobacterota</taxon>
        <taxon>Epsilonproteobacteria</taxon>
        <taxon>Campylobacterales</taxon>
        <taxon>Arcobacteraceae</taxon>
        <taxon>Arcobacter</taxon>
    </lineage>
</organism>
<feature type="domain" description="Type III restriction enzyme C-terminal endonuclease" evidence="2">
    <location>
        <begin position="884"/>
        <end position="984"/>
    </location>
</feature>